<sequence length="644" mass="71867">MLQNDRSTLGTTTNVQMHVNGRNTGYSRISSIDDTSYIDYDPSNRIPSKRPNVCNDCVCGIGRKTRIVGGNETSVFEYPWLVSMTKQGNFYCAGSLITRKHILTAAHCLEGFETKRIKLVIADSDRTKLASTAIVRRIKSVNIHEEFHTYTLDNDIAIIEMDRPVPLDGIVRTACLPEDKAIDYTGATATVVGWGRTGENTPVSDKLRKVNLPILSQEECDQAGYQKNRLTDNMFCAGYLEGQRDACFGDSGGPLHVKGSYGHLEVIGIISFGRGCARPNFPGVYTRLNNYMGWLKDHLGNECVCPPPHTLQTNRFYFKEYLVLRKMNFRLLKLKILILLLITLQGVYVQSFDLEPLTLNKTRSSSRTGKFLFDELFGIDITAGVDDDENARNCTCECGITNQEHRIVGGRPTIPNRYPWIARLVYDGRFHCGASLINNDYVITAAHCVRNLKRTKIRVILGDYDQYVNTDGVAVMRAISAVIRHRNFDMNSYNHDVALLKLRKPVKFTKTVRPVCLPQADSDPAGKEGTVIGWGRTSEGGMLPGKVHEVQVPVWSLTQCRKMKYRANRITNNMICAGKGTQDSCQGDSGGPLLVYEGDKLEIAGIVSWGVGCGRPGYPGVYTRVARYLNWINANIKESCLCVN</sequence>
<dbReference type="Pfam" id="PF00089">
    <property type="entry name" value="Trypsin"/>
    <property type="match status" value="2"/>
</dbReference>
<dbReference type="Proteomes" id="UP000694924">
    <property type="component" value="Unplaced"/>
</dbReference>
<evidence type="ECO:0000313" key="9">
    <source>
        <dbReference type="Proteomes" id="UP000694924"/>
    </source>
</evidence>
<dbReference type="InterPro" id="IPR050127">
    <property type="entry name" value="Serine_Proteases_S1"/>
</dbReference>
<reference evidence="10" key="1">
    <citation type="submission" date="2025-08" db="UniProtKB">
        <authorList>
            <consortium name="RefSeq"/>
        </authorList>
    </citation>
    <scope>IDENTIFICATION</scope>
    <source>
        <tissue evidence="10">Whole body</tissue>
    </source>
</reference>
<dbReference type="SMART" id="SM00020">
    <property type="entry name" value="Tryp_SPc"/>
    <property type="match status" value="2"/>
</dbReference>
<evidence type="ECO:0000256" key="3">
    <source>
        <dbReference type="ARBA" id="ARBA00022670"/>
    </source>
</evidence>
<evidence type="ECO:0000256" key="1">
    <source>
        <dbReference type="ARBA" id="ARBA00004613"/>
    </source>
</evidence>
<dbReference type="PANTHER" id="PTHR24264:SF65">
    <property type="entry name" value="SRCR DOMAIN-CONTAINING PROTEIN"/>
    <property type="match status" value="1"/>
</dbReference>
<dbReference type="SUPFAM" id="SSF50494">
    <property type="entry name" value="Trypsin-like serine proteases"/>
    <property type="match status" value="2"/>
</dbReference>
<dbReference type="Gene3D" id="2.40.10.10">
    <property type="entry name" value="Trypsin-like serine proteases"/>
    <property type="match status" value="2"/>
</dbReference>
<evidence type="ECO:0000313" key="10">
    <source>
        <dbReference type="RefSeq" id="XP_015172522.1"/>
    </source>
</evidence>
<evidence type="ECO:0000256" key="5">
    <source>
        <dbReference type="ARBA" id="ARBA00022825"/>
    </source>
</evidence>
<feature type="domain" description="Peptidase S1" evidence="8">
    <location>
        <begin position="407"/>
        <end position="637"/>
    </location>
</feature>
<name>A0ABM1HX35_POLDO</name>
<dbReference type="CDD" id="cd00190">
    <property type="entry name" value="Tryp_SPc"/>
    <property type="match status" value="2"/>
</dbReference>
<dbReference type="InterPro" id="IPR009003">
    <property type="entry name" value="Peptidase_S1_PA"/>
</dbReference>
<proteinExistence type="predicted"/>
<dbReference type="PROSITE" id="PS50240">
    <property type="entry name" value="TRYPSIN_DOM"/>
    <property type="match status" value="2"/>
</dbReference>
<organism evidence="9 10">
    <name type="scientific">Polistes dominula</name>
    <name type="common">European paper wasp</name>
    <name type="synonym">Vespa dominula</name>
    <dbReference type="NCBI Taxonomy" id="743375"/>
    <lineage>
        <taxon>Eukaryota</taxon>
        <taxon>Metazoa</taxon>
        <taxon>Ecdysozoa</taxon>
        <taxon>Arthropoda</taxon>
        <taxon>Hexapoda</taxon>
        <taxon>Insecta</taxon>
        <taxon>Pterygota</taxon>
        <taxon>Neoptera</taxon>
        <taxon>Endopterygota</taxon>
        <taxon>Hymenoptera</taxon>
        <taxon>Apocrita</taxon>
        <taxon>Aculeata</taxon>
        <taxon>Vespoidea</taxon>
        <taxon>Vespidae</taxon>
        <taxon>Polistinae</taxon>
        <taxon>Polistini</taxon>
        <taxon>Polistes</taxon>
    </lineage>
</organism>
<dbReference type="RefSeq" id="XP_015172522.1">
    <property type="nucleotide sequence ID" value="XM_015317036.1"/>
</dbReference>
<accession>A0ABM1HX35</accession>
<keyword evidence="5 7" id="KW-0720">Serine protease</keyword>
<dbReference type="PROSITE" id="PS00134">
    <property type="entry name" value="TRYPSIN_HIS"/>
    <property type="match status" value="2"/>
</dbReference>
<dbReference type="PROSITE" id="PS00135">
    <property type="entry name" value="TRYPSIN_SER"/>
    <property type="match status" value="2"/>
</dbReference>
<dbReference type="GeneID" id="107064388"/>
<protein>
    <submittedName>
        <fullName evidence="10">Transmembrane protease serine 9-like</fullName>
    </submittedName>
</protein>
<keyword evidence="3 7" id="KW-0645">Protease</keyword>
<evidence type="ECO:0000256" key="4">
    <source>
        <dbReference type="ARBA" id="ARBA00022801"/>
    </source>
</evidence>
<evidence type="ECO:0000256" key="2">
    <source>
        <dbReference type="ARBA" id="ARBA00022525"/>
    </source>
</evidence>
<evidence type="ECO:0000256" key="7">
    <source>
        <dbReference type="RuleBase" id="RU363034"/>
    </source>
</evidence>
<dbReference type="InterPro" id="IPR043504">
    <property type="entry name" value="Peptidase_S1_PA_chymotrypsin"/>
</dbReference>
<dbReference type="InterPro" id="IPR001254">
    <property type="entry name" value="Trypsin_dom"/>
</dbReference>
<evidence type="ECO:0000259" key="8">
    <source>
        <dbReference type="PROSITE" id="PS50240"/>
    </source>
</evidence>
<comment type="subcellular location">
    <subcellularLocation>
        <location evidence="1">Secreted</location>
    </subcellularLocation>
</comment>
<keyword evidence="9" id="KW-1185">Reference proteome</keyword>
<dbReference type="InterPro" id="IPR033116">
    <property type="entry name" value="TRYPSIN_SER"/>
</dbReference>
<gene>
    <name evidence="10" type="primary">LOC107064388</name>
</gene>
<dbReference type="InterPro" id="IPR018114">
    <property type="entry name" value="TRYPSIN_HIS"/>
</dbReference>
<keyword evidence="4 7" id="KW-0378">Hydrolase</keyword>
<keyword evidence="6" id="KW-1015">Disulfide bond</keyword>
<dbReference type="PRINTS" id="PR00722">
    <property type="entry name" value="CHYMOTRYPSIN"/>
</dbReference>
<keyword evidence="2" id="KW-0964">Secreted</keyword>
<dbReference type="InterPro" id="IPR001314">
    <property type="entry name" value="Peptidase_S1A"/>
</dbReference>
<evidence type="ECO:0000256" key="6">
    <source>
        <dbReference type="ARBA" id="ARBA00023157"/>
    </source>
</evidence>
<dbReference type="PANTHER" id="PTHR24264">
    <property type="entry name" value="TRYPSIN-RELATED"/>
    <property type="match status" value="1"/>
</dbReference>
<feature type="domain" description="Peptidase S1" evidence="8">
    <location>
        <begin position="67"/>
        <end position="300"/>
    </location>
</feature>